<feature type="region of interest" description="Disordered" evidence="1">
    <location>
        <begin position="81"/>
        <end position="107"/>
    </location>
</feature>
<evidence type="ECO:0000313" key="3">
    <source>
        <dbReference type="EMBL" id="GFR39722.1"/>
    </source>
</evidence>
<organism evidence="3 4">
    <name type="scientific">Astrephomene gubernaculifera</name>
    <dbReference type="NCBI Taxonomy" id="47775"/>
    <lineage>
        <taxon>Eukaryota</taxon>
        <taxon>Viridiplantae</taxon>
        <taxon>Chlorophyta</taxon>
        <taxon>core chlorophytes</taxon>
        <taxon>Chlorophyceae</taxon>
        <taxon>CS clade</taxon>
        <taxon>Chlamydomonadales</taxon>
        <taxon>Astrephomenaceae</taxon>
        <taxon>Astrephomene</taxon>
    </lineage>
</organism>
<gene>
    <name evidence="3" type="ORF">Agub_g203</name>
</gene>
<feature type="domain" description="Misato Segment II tubulin-like" evidence="2">
    <location>
        <begin position="3"/>
        <end position="135"/>
    </location>
</feature>
<feature type="non-terminal residue" evidence="3">
    <location>
        <position position="214"/>
    </location>
</feature>
<dbReference type="PANTHER" id="PTHR13391">
    <property type="entry name" value="MITOCHONDRIAL DISTRIBUTION REGULATOR MISATO"/>
    <property type="match status" value="1"/>
</dbReference>
<evidence type="ECO:0000259" key="2">
    <source>
        <dbReference type="Pfam" id="PF10644"/>
    </source>
</evidence>
<dbReference type="InterPro" id="IPR019605">
    <property type="entry name" value="Misato_II_tubulin-like"/>
</dbReference>
<feature type="compositionally biased region" description="Pro residues" evidence="1">
    <location>
        <begin position="86"/>
        <end position="99"/>
    </location>
</feature>
<protein>
    <recommendedName>
        <fullName evidence="2">Misato Segment II tubulin-like domain-containing protein</fullName>
    </recommendedName>
</protein>
<sequence length="214" mass="21994">MPKEVITLSFGSYASFVSAHFWNLQDEAAGYSGREGWAELAGSVEHGALFQEVEATGHGPSTYRPRAIWYDIVGSSGGVSFSPDGTPLPPPSSLGPSPSPSAAAAGGGLVPSWSGGCEVHRAARVARSAFLQQLEAQEELDWEGLGEEEAARHQAALEAAARQLDAVGGGSGPGAAVAAAAAAAGAARHWTDFCKVLISPRSVCTLPGAWRDPL</sequence>
<proteinExistence type="predicted"/>
<evidence type="ECO:0000313" key="4">
    <source>
        <dbReference type="Proteomes" id="UP001054857"/>
    </source>
</evidence>
<dbReference type="EMBL" id="BMAR01000001">
    <property type="protein sequence ID" value="GFR39722.1"/>
    <property type="molecule type" value="Genomic_DNA"/>
</dbReference>
<dbReference type="SUPFAM" id="SSF52490">
    <property type="entry name" value="Tubulin nucleotide-binding domain-like"/>
    <property type="match status" value="1"/>
</dbReference>
<name>A0AAD3DFD4_9CHLO</name>
<dbReference type="PANTHER" id="PTHR13391:SF0">
    <property type="entry name" value="PROTEIN MISATO HOMOLOG 1"/>
    <property type="match status" value="1"/>
</dbReference>
<comment type="caution">
    <text evidence="3">The sequence shown here is derived from an EMBL/GenBank/DDBJ whole genome shotgun (WGS) entry which is preliminary data.</text>
</comment>
<dbReference type="Pfam" id="PF10644">
    <property type="entry name" value="Misat_Tub_SegII"/>
    <property type="match status" value="1"/>
</dbReference>
<dbReference type="InterPro" id="IPR036525">
    <property type="entry name" value="Tubulin/FtsZ_GTPase_sf"/>
</dbReference>
<reference evidence="3 4" key="1">
    <citation type="journal article" date="2021" name="Sci. Rep.">
        <title>Genome sequencing of the multicellular alga Astrephomene provides insights into convergent evolution of germ-soma differentiation.</title>
        <authorList>
            <person name="Yamashita S."/>
            <person name="Yamamoto K."/>
            <person name="Matsuzaki R."/>
            <person name="Suzuki S."/>
            <person name="Yamaguchi H."/>
            <person name="Hirooka S."/>
            <person name="Minakuchi Y."/>
            <person name="Miyagishima S."/>
            <person name="Kawachi M."/>
            <person name="Toyoda A."/>
            <person name="Nozaki H."/>
        </authorList>
    </citation>
    <scope>NUCLEOTIDE SEQUENCE [LARGE SCALE GENOMIC DNA]</scope>
    <source>
        <strain evidence="3 4">NIES-4017</strain>
    </source>
</reference>
<dbReference type="GO" id="GO:0005737">
    <property type="term" value="C:cytoplasm"/>
    <property type="evidence" value="ECO:0007669"/>
    <property type="project" value="TreeGrafter"/>
</dbReference>
<dbReference type="Proteomes" id="UP001054857">
    <property type="component" value="Unassembled WGS sequence"/>
</dbReference>
<dbReference type="GO" id="GO:0007005">
    <property type="term" value="P:mitochondrion organization"/>
    <property type="evidence" value="ECO:0007669"/>
    <property type="project" value="InterPro"/>
</dbReference>
<keyword evidence="4" id="KW-1185">Reference proteome</keyword>
<dbReference type="AlphaFoldDB" id="A0AAD3DFD4"/>
<evidence type="ECO:0000256" key="1">
    <source>
        <dbReference type="SAM" id="MobiDB-lite"/>
    </source>
</evidence>
<accession>A0AAD3DFD4</accession>
<dbReference type="InterPro" id="IPR049942">
    <property type="entry name" value="DML1/Misato"/>
</dbReference>